<keyword evidence="4" id="KW-1185">Reference proteome</keyword>
<dbReference type="InterPro" id="IPR014833">
    <property type="entry name" value="TnsA_N"/>
</dbReference>
<name>A0A2Z6GFM5_9PROT</name>
<dbReference type="Pfam" id="PF08721">
    <property type="entry name" value="Tn7_Tnp_TnsA_C"/>
    <property type="match status" value="1"/>
</dbReference>
<evidence type="ECO:0000313" key="3">
    <source>
        <dbReference type="EMBL" id="BBE51945.1"/>
    </source>
</evidence>
<accession>A0A2Z6GFM5</accession>
<reference evidence="3 4" key="1">
    <citation type="submission" date="2018-06" db="EMBL/GenBank/DDBJ databases">
        <title>OYT1 Genome Sequencing.</title>
        <authorList>
            <person name="Kato S."/>
            <person name="Itoh T."/>
            <person name="Ohkuma M."/>
        </authorList>
    </citation>
    <scope>NUCLEOTIDE SEQUENCE [LARGE SCALE GENOMIC DNA]</scope>
    <source>
        <strain evidence="3 4">OYT1</strain>
    </source>
</reference>
<dbReference type="RefSeq" id="WP_062626618.1">
    <property type="nucleotide sequence ID" value="NZ_AP018738.1"/>
</dbReference>
<evidence type="ECO:0000259" key="1">
    <source>
        <dbReference type="Pfam" id="PF08721"/>
    </source>
</evidence>
<gene>
    <name evidence="3" type="ORF">OYT1_ch2432</name>
</gene>
<evidence type="ECO:0008006" key="5">
    <source>
        <dbReference type="Google" id="ProtNLM"/>
    </source>
</evidence>
<feature type="domain" description="TnsA endonuclease N-terminal" evidence="2">
    <location>
        <begin position="49"/>
        <end position="134"/>
    </location>
</feature>
<feature type="domain" description="TnsA endonuclease C-terminal" evidence="1">
    <location>
        <begin position="136"/>
        <end position="209"/>
    </location>
</feature>
<organism evidence="3 4">
    <name type="scientific">Ferriphaselus amnicola</name>
    <dbReference type="NCBI Taxonomy" id="1188319"/>
    <lineage>
        <taxon>Bacteria</taxon>
        <taxon>Pseudomonadati</taxon>
        <taxon>Pseudomonadota</taxon>
        <taxon>Betaproteobacteria</taxon>
        <taxon>Nitrosomonadales</taxon>
        <taxon>Gallionellaceae</taxon>
        <taxon>Ferriphaselus</taxon>
    </lineage>
</organism>
<dbReference type="STRING" id="1188319.OYT1_01433"/>
<proteinExistence type="predicted"/>
<sequence>MANRKFIDQQRKPVREIKPNTRSVTGTHNGQQFESTLERDLLTLMNWRHDVERCQVQPTTIPYDGPDDKPRSYTPDLLVVFKDSFKKSSPQPPMYCEAKFREDLIENWSEYKPKFKAAIRFAKRHGCRFKIFTEQEIRTPYLDNVKFLFRYRTSECHAEYRDAIRQLLQTKGRTSPIEIMRNVALTREDRGKALWTLWCMVARNEIQFDEDEPLTQESELWIEI</sequence>
<protein>
    <recommendedName>
        <fullName evidence="5">TnsA endonuclease N-terminal domain-containing protein</fullName>
    </recommendedName>
</protein>
<evidence type="ECO:0000259" key="2">
    <source>
        <dbReference type="Pfam" id="PF08722"/>
    </source>
</evidence>
<dbReference type="AlphaFoldDB" id="A0A2Z6GFM5"/>
<dbReference type="InterPro" id="IPR014832">
    <property type="entry name" value="TnsA_C"/>
</dbReference>
<dbReference type="Pfam" id="PF08722">
    <property type="entry name" value="Tn7_TnsA-like_N"/>
    <property type="match status" value="1"/>
</dbReference>
<dbReference type="KEGG" id="fam:OYT1_ch2432"/>
<evidence type="ECO:0000313" key="4">
    <source>
        <dbReference type="Proteomes" id="UP000033070"/>
    </source>
</evidence>
<dbReference type="OrthoDB" id="881413at2"/>
<dbReference type="Proteomes" id="UP000033070">
    <property type="component" value="Chromosome"/>
</dbReference>
<dbReference type="EMBL" id="AP018738">
    <property type="protein sequence ID" value="BBE51945.1"/>
    <property type="molecule type" value="Genomic_DNA"/>
</dbReference>